<evidence type="ECO:0000256" key="3">
    <source>
        <dbReference type="ARBA" id="ARBA00005336"/>
    </source>
</evidence>
<evidence type="ECO:0000256" key="8">
    <source>
        <dbReference type="ARBA" id="ARBA00023295"/>
    </source>
</evidence>
<dbReference type="AlphaFoldDB" id="A0AA39GKP6"/>
<keyword evidence="8 10" id="KW-0326">Glycosidase</keyword>
<dbReference type="Proteomes" id="UP001175261">
    <property type="component" value="Unassembled WGS sequence"/>
</dbReference>
<dbReference type="PROSITE" id="PS51820">
    <property type="entry name" value="PA14"/>
    <property type="match status" value="1"/>
</dbReference>
<dbReference type="EMBL" id="JAPDFR010000003">
    <property type="protein sequence ID" value="KAK0388796.1"/>
    <property type="molecule type" value="Genomic_DNA"/>
</dbReference>
<comment type="similarity">
    <text evidence="3 10">Belongs to the glycosyl hydrolase 3 family.</text>
</comment>
<keyword evidence="13" id="KW-1185">Reference proteome</keyword>
<comment type="caution">
    <text evidence="12">The sequence shown here is derived from an EMBL/GenBank/DDBJ whole genome shotgun (WGS) entry which is preliminary data.</text>
</comment>
<sequence>MSPFMTQVEAGELDVDKLLSQLSVNEKVSLLAGKDFWHTTPLPRHGIPSIRVTDGPNGVRGTRIFGGIPSACLPCGTALGATFDTELIGELGHLQGQEAKAKGAVAVLGPTLNIQRGPLGGRGFESFSEDPVLSGLLAGHYTLGLQQEKVAATLKHFVCNDMEHERMGYNVIVTSRALREIYLLPFMIAISIGKPRAVMTAYNKVNGTHVAESKELLQGVLRDEWKFDGLVMSDWFGTYSTTGAIQAGLDLEMPGPTRWRGVALSHAVASNKVTEDELDDRVRNVLNFINDSQAAGVPENAPETELNRPEDQALLRRAAAESIVLLKNEGNILPFAKSKTTAVIGPNSKIARFCGGGSASLLPYYSVSPYEGIVAQCDKTSFSQGSADHQMLPQLGDRLRTETGQRGFLWRAYNEPATVLDRKPVEERVLVNSHMFFMDYRNENLAPVWYCQCDGIFTPDETGLFDFGLGVEGTAKLYVDDELLVGNFENQTPGPTLFGSGTIEEIGSKELVAGQDYRIRVEWGCYKTSKLPAAGPVGGIHGGLMFGAFRRMSPEQAIQEAADLAATVDQVVLVVGLNGEWETEGSDRTTMDMSTHTNTLVSKVLAANPNTAVIVQSGTPVTLPWIDEAKAVCHAWYGGNETGNAIADVVFGEVNPSGKLPLTIPRRLQDNPTYFNFRCEGGRVLYGEDVYVGYRYYEKIGTTPLFPFGHGLSYSTFELQDLQTVVDDKIEVSLQITNKGSRAGAQVVQVYVAPPATTSIERPVKELKAFRKIYLEAQESREVSIELDTAFCTSYWDECRDKWCSEAGDYKLLVGTSSADTPLEASFSVCTTKYWKGLAP</sequence>
<dbReference type="PROSITE" id="PS00775">
    <property type="entry name" value="GLYCOSYL_HYDROL_F3"/>
    <property type="match status" value="1"/>
</dbReference>
<dbReference type="PANTHER" id="PTHR42715:SF27">
    <property type="entry name" value="BETA-GLUCOSIDASE-RELATED"/>
    <property type="match status" value="1"/>
</dbReference>
<evidence type="ECO:0000256" key="10">
    <source>
        <dbReference type="RuleBase" id="RU361161"/>
    </source>
</evidence>
<dbReference type="InterPro" id="IPR036881">
    <property type="entry name" value="Glyco_hydro_3_C_sf"/>
</dbReference>
<dbReference type="Gene3D" id="2.60.40.10">
    <property type="entry name" value="Immunoglobulins"/>
    <property type="match status" value="1"/>
</dbReference>
<evidence type="ECO:0000256" key="1">
    <source>
        <dbReference type="ARBA" id="ARBA00000448"/>
    </source>
</evidence>
<dbReference type="Pfam" id="PF14310">
    <property type="entry name" value="Fn3-like"/>
    <property type="match status" value="1"/>
</dbReference>
<keyword evidence="5" id="KW-0136">Cellulose degradation</keyword>
<feature type="domain" description="PA14" evidence="11">
    <location>
        <begin position="403"/>
        <end position="562"/>
    </location>
</feature>
<protein>
    <recommendedName>
        <fullName evidence="10">beta-glucosidase</fullName>
        <ecNumber evidence="10">3.2.1.21</ecNumber>
    </recommendedName>
</protein>
<dbReference type="Gene3D" id="3.20.20.300">
    <property type="entry name" value="Glycoside hydrolase, family 3, N-terminal domain"/>
    <property type="match status" value="1"/>
</dbReference>
<dbReference type="Gene3D" id="2.60.120.260">
    <property type="entry name" value="Galactose-binding domain-like"/>
    <property type="match status" value="1"/>
</dbReference>
<evidence type="ECO:0000256" key="2">
    <source>
        <dbReference type="ARBA" id="ARBA00004987"/>
    </source>
</evidence>
<dbReference type="SUPFAM" id="SSF52279">
    <property type="entry name" value="Beta-D-glucan exohydrolase, C-terminal domain"/>
    <property type="match status" value="1"/>
</dbReference>
<evidence type="ECO:0000256" key="9">
    <source>
        <dbReference type="ARBA" id="ARBA00023326"/>
    </source>
</evidence>
<proteinExistence type="inferred from homology"/>
<dbReference type="FunFam" id="2.60.40.10:FF:000495">
    <property type="entry name" value="Periplasmic beta-glucosidase"/>
    <property type="match status" value="1"/>
</dbReference>
<evidence type="ECO:0000256" key="6">
    <source>
        <dbReference type="ARBA" id="ARBA00023180"/>
    </source>
</evidence>
<dbReference type="InterPro" id="IPR050288">
    <property type="entry name" value="Cellulose_deg_GH3"/>
</dbReference>
<dbReference type="SUPFAM" id="SSF51445">
    <property type="entry name" value="(Trans)glycosidases"/>
    <property type="match status" value="1"/>
</dbReference>
<dbReference type="InterPro" id="IPR017853">
    <property type="entry name" value="GH"/>
</dbReference>
<dbReference type="Gene3D" id="3.40.50.1700">
    <property type="entry name" value="Glycoside hydrolase family 3 C-terminal domain"/>
    <property type="match status" value="1"/>
</dbReference>
<evidence type="ECO:0000256" key="4">
    <source>
        <dbReference type="ARBA" id="ARBA00022801"/>
    </source>
</evidence>
<dbReference type="Pfam" id="PF01915">
    <property type="entry name" value="Glyco_hydro_3_C"/>
    <property type="match status" value="1"/>
</dbReference>
<dbReference type="PRINTS" id="PR00133">
    <property type="entry name" value="GLHYDRLASE3"/>
</dbReference>
<comment type="catalytic activity">
    <reaction evidence="1 10">
        <text>Hydrolysis of terminal, non-reducing beta-D-glucosyl residues with release of beta-D-glucose.</text>
        <dbReference type="EC" id="3.2.1.21"/>
    </reaction>
</comment>
<name>A0AA39GKP6_SARSR</name>
<dbReference type="Pfam" id="PF00933">
    <property type="entry name" value="Glyco_hydro_3"/>
    <property type="match status" value="1"/>
</dbReference>
<dbReference type="InterPro" id="IPR037524">
    <property type="entry name" value="PA14/GLEYA"/>
</dbReference>
<dbReference type="FunFam" id="3.20.20.300:FF:000006">
    <property type="entry name" value="Beta-glucosidase H"/>
    <property type="match status" value="1"/>
</dbReference>
<keyword evidence="7 10" id="KW-0119">Carbohydrate metabolism</keyword>
<organism evidence="12 13">
    <name type="scientific">Sarocladium strictum</name>
    <name type="common">Black bundle disease fungus</name>
    <name type="synonym">Acremonium strictum</name>
    <dbReference type="NCBI Taxonomy" id="5046"/>
    <lineage>
        <taxon>Eukaryota</taxon>
        <taxon>Fungi</taxon>
        <taxon>Dikarya</taxon>
        <taxon>Ascomycota</taxon>
        <taxon>Pezizomycotina</taxon>
        <taxon>Sordariomycetes</taxon>
        <taxon>Hypocreomycetidae</taxon>
        <taxon>Hypocreales</taxon>
        <taxon>Sarocladiaceae</taxon>
        <taxon>Sarocladium</taxon>
    </lineage>
</organism>
<keyword evidence="9 10" id="KW-0624">Polysaccharide degradation</keyword>
<dbReference type="InterPro" id="IPR002772">
    <property type="entry name" value="Glyco_hydro_3_C"/>
</dbReference>
<accession>A0AA39GKP6</accession>
<dbReference type="EC" id="3.2.1.21" evidence="10"/>
<dbReference type="InterPro" id="IPR013783">
    <property type="entry name" value="Ig-like_fold"/>
</dbReference>
<dbReference type="InterPro" id="IPR036962">
    <property type="entry name" value="Glyco_hydro_3_N_sf"/>
</dbReference>
<keyword evidence="4 10" id="KW-0378">Hydrolase</keyword>
<dbReference type="InterPro" id="IPR001764">
    <property type="entry name" value="Glyco_hydro_3_N"/>
</dbReference>
<dbReference type="PANTHER" id="PTHR42715">
    <property type="entry name" value="BETA-GLUCOSIDASE"/>
    <property type="match status" value="1"/>
</dbReference>
<evidence type="ECO:0000256" key="5">
    <source>
        <dbReference type="ARBA" id="ARBA00023001"/>
    </source>
</evidence>
<evidence type="ECO:0000256" key="7">
    <source>
        <dbReference type="ARBA" id="ARBA00023277"/>
    </source>
</evidence>
<dbReference type="SMART" id="SM01217">
    <property type="entry name" value="Fn3_like"/>
    <property type="match status" value="1"/>
</dbReference>
<keyword evidence="6" id="KW-0325">Glycoprotein</keyword>
<evidence type="ECO:0000313" key="12">
    <source>
        <dbReference type="EMBL" id="KAK0388796.1"/>
    </source>
</evidence>
<dbReference type="InterPro" id="IPR011658">
    <property type="entry name" value="PA14_dom"/>
</dbReference>
<dbReference type="InterPro" id="IPR019800">
    <property type="entry name" value="Glyco_hydro_3_AS"/>
</dbReference>
<evidence type="ECO:0000313" key="13">
    <source>
        <dbReference type="Proteomes" id="UP001175261"/>
    </source>
</evidence>
<reference evidence="12" key="1">
    <citation type="submission" date="2022-10" db="EMBL/GenBank/DDBJ databases">
        <title>Determination and structural analysis of whole genome sequence of Sarocladium strictum F4-1.</title>
        <authorList>
            <person name="Hu L."/>
            <person name="Jiang Y."/>
        </authorList>
    </citation>
    <scope>NUCLEOTIDE SEQUENCE</scope>
    <source>
        <strain evidence="12">F4-1</strain>
    </source>
</reference>
<evidence type="ECO:0000259" key="11">
    <source>
        <dbReference type="PROSITE" id="PS51820"/>
    </source>
</evidence>
<gene>
    <name evidence="12" type="ORF">NLU13_5039</name>
</gene>
<dbReference type="GO" id="GO:0008422">
    <property type="term" value="F:beta-glucosidase activity"/>
    <property type="evidence" value="ECO:0007669"/>
    <property type="project" value="UniProtKB-EC"/>
</dbReference>
<dbReference type="InterPro" id="IPR026891">
    <property type="entry name" value="Fn3-like"/>
</dbReference>
<dbReference type="Pfam" id="PF07691">
    <property type="entry name" value="PA14"/>
    <property type="match status" value="1"/>
</dbReference>
<comment type="pathway">
    <text evidence="2 10">Glycan metabolism; cellulose degradation.</text>
</comment>
<dbReference type="GO" id="GO:0030245">
    <property type="term" value="P:cellulose catabolic process"/>
    <property type="evidence" value="ECO:0007669"/>
    <property type="project" value="UniProtKB-KW"/>
</dbReference>